<gene>
    <name evidence="1" type="primary">ORF129470</name>
</gene>
<proteinExistence type="predicted"/>
<organism evidence="1">
    <name type="scientific">Arion vulgaris</name>
    <dbReference type="NCBI Taxonomy" id="1028688"/>
    <lineage>
        <taxon>Eukaryota</taxon>
        <taxon>Metazoa</taxon>
        <taxon>Spiralia</taxon>
        <taxon>Lophotrochozoa</taxon>
        <taxon>Mollusca</taxon>
        <taxon>Gastropoda</taxon>
        <taxon>Heterobranchia</taxon>
        <taxon>Euthyneura</taxon>
        <taxon>Panpulmonata</taxon>
        <taxon>Eupulmonata</taxon>
        <taxon>Stylommatophora</taxon>
        <taxon>Helicina</taxon>
        <taxon>Arionoidea</taxon>
        <taxon>Arionidae</taxon>
        <taxon>Arion</taxon>
    </lineage>
</organism>
<accession>A0A0B7AM05</accession>
<protein>
    <submittedName>
        <fullName evidence="1">Uncharacterized protein</fullName>
    </submittedName>
</protein>
<evidence type="ECO:0000313" key="1">
    <source>
        <dbReference type="EMBL" id="CEK82069.1"/>
    </source>
</evidence>
<reference evidence="1" key="1">
    <citation type="submission" date="2014-12" db="EMBL/GenBank/DDBJ databases">
        <title>Insight into the proteome of Arion vulgaris.</title>
        <authorList>
            <person name="Aradska J."/>
            <person name="Bulat T."/>
            <person name="Smidak R."/>
            <person name="Sarate P."/>
            <person name="Gangsoo J."/>
            <person name="Sialana F."/>
            <person name="Bilban M."/>
            <person name="Lubec G."/>
        </authorList>
    </citation>
    <scope>NUCLEOTIDE SEQUENCE</scope>
    <source>
        <tissue evidence="1">Skin</tissue>
    </source>
</reference>
<sequence length="53" mass="5874">MTLEDSGELDGRLRVLQAGCDESDVPKGTCYCLKVTTEHQRNLDYDAGVGRRT</sequence>
<dbReference type="EMBL" id="HACG01035204">
    <property type="protein sequence ID" value="CEK82069.1"/>
    <property type="molecule type" value="Transcribed_RNA"/>
</dbReference>
<name>A0A0B7AM05_9EUPU</name>
<dbReference type="AlphaFoldDB" id="A0A0B7AM05"/>